<evidence type="ECO:0000256" key="1">
    <source>
        <dbReference type="ARBA" id="ARBA00022617"/>
    </source>
</evidence>
<keyword evidence="7" id="KW-1185">Reference proteome</keyword>
<dbReference type="Proteomes" id="UP000321574">
    <property type="component" value="Unassembled WGS sequence"/>
</dbReference>
<evidence type="ECO:0000313" key="7">
    <source>
        <dbReference type="Proteomes" id="UP000321574"/>
    </source>
</evidence>
<dbReference type="Gene3D" id="1.10.760.10">
    <property type="entry name" value="Cytochrome c-like domain"/>
    <property type="match status" value="2"/>
</dbReference>
<dbReference type="InterPro" id="IPR036909">
    <property type="entry name" value="Cyt_c-like_dom_sf"/>
</dbReference>
<keyword evidence="3 4" id="KW-0408">Iron</keyword>
<dbReference type="OrthoDB" id="9779283at2"/>
<feature type="domain" description="Cytochrome c" evidence="5">
    <location>
        <begin position="42"/>
        <end position="138"/>
    </location>
</feature>
<protein>
    <submittedName>
        <fullName evidence="6">C-type cytochrome</fullName>
    </submittedName>
</protein>
<dbReference type="EMBL" id="VDUW01000001">
    <property type="protein sequence ID" value="TXL67501.1"/>
    <property type="molecule type" value="Genomic_DNA"/>
</dbReference>
<dbReference type="GO" id="GO:0046872">
    <property type="term" value="F:metal ion binding"/>
    <property type="evidence" value="ECO:0007669"/>
    <property type="project" value="UniProtKB-KW"/>
</dbReference>
<evidence type="ECO:0000256" key="4">
    <source>
        <dbReference type="PROSITE-ProRule" id="PRU00433"/>
    </source>
</evidence>
<dbReference type="RefSeq" id="WP_147664982.1">
    <property type="nucleotide sequence ID" value="NZ_VDUW01000001.1"/>
</dbReference>
<dbReference type="PANTHER" id="PTHR35008">
    <property type="entry name" value="BLL4482 PROTEIN-RELATED"/>
    <property type="match status" value="1"/>
</dbReference>
<dbReference type="GO" id="GO:0020037">
    <property type="term" value="F:heme binding"/>
    <property type="evidence" value="ECO:0007669"/>
    <property type="project" value="InterPro"/>
</dbReference>
<dbReference type="InterPro" id="IPR009056">
    <property type="entry name" value="Cyt_c-like_dom"/>
</dbReference>
<reference evidence="6 7" key="1">
    <citation type="submission" date="2019-06" db="EMBL/GenBank/DDBJ databases">
        <title>Cerasibacillus sp. nov., isolated from maize field.</title>
        <authorList>
            <person name="Lin S.-Y."/>
            <person name="Tsai C.-F."/>
            <person name="Young C.-C."/>
        </authorList>
    </citation>
    <scope>NUCLEOTIDE SEQUENCE [LARGE SCALE GENOMIC DNA]</scope>
    <source>
        <strain evidence="6 7">CC-CFT480</strain>
    </source>
</reference>
<dbReference type="Pfam" id="PF21342">
    <property type="entry name" value="SoxA-TsdA_cyt-c"/>
    <property type="match status" value="1"/>
</dbReference>
<dbReference type="InterPro" id="IPR051459">
    <property type="entry name" value="Cytochrome_c-type_DH"/>
</dbReference>
<evidence type="ECO:0000313" key="6">
    <source>
        <dbReference type="EMBL" id="TXL67501.1"/>
    </source>
</evidence>
<name>A0A5C8P1U9_9BACI</name>
<dbReference type="AlphaFoldDB" id="A0A5C8P1U9"/>
<dbReference type="GO" id="GO:0009055">
    <property type="term" value="F:electron transfer activity"/>
    <property type="evidence" value="ECO:0007669"/>
    <property type="project" value="InterPro"/>
</dbReference>
<evidence type="ECO:0000256" key="2">
    <source>
        <dbReference type="ARBA" id="ARBA00022723"/>
    </source>
</evidence>
<comment type="caution">
    <text evidence="6">The sequence shown here is derived from an EMBL/GenBank/DDBJ whole genome shotgun (WGS) entry which is preliminary data.</text>
</comment>
<organism evidence="6 7">
    <name type="scientific">Cerasibacillus terrae</name>
    <dbReference type="NCBI Taxonomy" id="2498845"/>
    <lineage>
        <taxon>Bacteria</taxon>
        <taxon>Bacillati</taxon>
        <taxon>Bacillota</taxon>
        <taxon>Bacilli</taxon>
        <taxon>Bacillales</taxon>
        <taxon>Bacillaceae</taxon>
        <taxon>Cerasibacillus</taxon>
    </lineage>
</organism>
<keyword evidence="2 4" id="KW-0479">Metal-binding</keyword>
<keyword evidence="1 4" id="KW-0349">Heme</keyword>
<dbReference type="Pfam" id="PF00034">
    <property type="entry name" value="Cytochrom_C"/>
    <property type="match status" value="1"/>
</dbReference>
<dbReference type="SUPFAM" id="SSF46626">
    <property type="entry name" value="Cytochrome c"/>
    <property type="match status" value="2"/>
</dbReference>
<proteinExistence type="predicted"/>
<feature type="domain" description="Cytochrome c" evidence="5">
    <location>
        <begin position="160"/>
        <end position="243"/>
    </location>
</feature>
<dbReference type="PROSITE" id="PS51007">
    <property type="entry name" value="CYTC"/>
    <property type="match status" value="2"/>
</dbReference>
<evidence type="ECO:0000256" key="3">
    <source>
        <dbReference type="ARBA" id="ARBA00023004"/>
    </source>
</evidence>
<dbReference type="PANTHER" id="PTHR35008:SF9">
    <property type="entry name" value="CYTOCHROME C DOMAIN-CONTAINING PROTEIN"/>
    <property type="match status" value="1"/>
</dbReference>
<gene>
    <name evidence="6" type="ORF">FHP05_00340</name>
</gene>
<sequence length="295" mass="32813">MLLMIVLLVAACSQDGSKEEEIGIPDDVPALEDLDPTDPMTPYIKYGEEIFSETSVVLPEKTGNELSCASCHADGGLSNTISMVGVTTNYPAFRPRENTIFTIEDRVNGCMLRSMNGEPLEYESEEMRAITAYLTHVSEGIVEEETEWLGNKKMEKIPEPDVENGQALYEEKNCLACHAIDGSGKGMNIGPALWGEGSFNDGAGMNRLSNAAGFIKNYMPKYDPNSLTDQEAADIAAFILSHERPVWRGHDTDWEAGGRPTDIITQDRREKIRNGTFDWTKLDNIIPKKKYKHEK</sequence>
<evidence type="ECO:0000259" key="5">
    <source>
        <dbReference type="PROSITE" id="PS51007"/>
    </source>
</evidence>
<accession>A0A5C8P1U9</accession>